<gene>
    <name evidence="1" type="ORF">EL26_11960</name>
</gene>
<reference evidence="1 2" key="1">
    <citation type="journal article" date="2013" name="Int. J. Syst. Evol. Microbiol.">
        <title>Tumebacillus flagellatus sp. nov., an alpha-amylase/pullulanase-producing bacterium isolated from cassava wastewater.</title>
        <authorList>
            <person name="Wang Q."/>
            <person name="Xie N."/>
            <person name="Qin Y."/>
            <person name="Shen N."/>
            <person name="Zhu J."/>
            <person name="Mi H."/>
            <person name="Huang R."/>
        </authorList>
    </citation>
    <scope>NUCLEOTIDE SEQUENCE [LARGE SCALE GENOMIC DNA]</scope>
    <source>
        <strain evidence="1 2">GST4</strain>
    </source>
</reference>
<dbReference type="eggNOG" id="COG1595">
    <property type="taxonomic scope" value="Bacteria"/>
</dbReference>
<keyword evidence="2" id="KW-1185">Reference proteome</keyword>
<dbReference type="RefSeq" id="WP_038088478.1">
    <property type="nucleotide sequence ID" value="NZ_JMIR01000015.1"/>
</dbReference>
<sequence>MKQTLDDLNIEPKKTRARVEGILESCRLYMQIGYHPGHETRTTARYSLTPSSVTNTFHSSTESIAQKNVDEERRRRELVESVWAAVEMLNDVEKQIVKMRYLEDDDALDYIVFGELNLSERKYYRVKARAFLKLALAMGVAVYKEAV</sequence>
<dbReference type="EMBL" id="JMIR01000015">
    <property type="protein sequence ID" value="KEO82999.1"/>
    <property type="molecule type" value="Genomic_DNA"/>
</dbReference>
<evidence type="ECO:0008006" key="3">
    <source>
        <dbReference type="Google" id="ProtNLM"/>
    </source>
</evidence>
<evidence type="ECO:0000313" key="2">
    <source>
        <dbReference type="Proteomes" id="UP000027931"/>
    </source>
</evidence>
<dbReference type="InterPro" id="IPR006524">
    <property type="entry name" value="ArpU-like"/>
</dbReference>
<dbReference type="Gene3D" id="1.20.140.160">
    <property type="match status" value="1"/>
</dbReference>
<proteinExistence type="predicted"/>
<dbReference type="AlphaFoldDB" id="A0A074LPI9"/>
<accession>A0A074LPI9</accession>
<dbReference type="Proteomes" id="UP000027931">
    <property type="component" value="Unassembled WGS sequence"/>
</dbReference>
<comment type="caution">
    <text evidence="1">The sequence shown here is derived from an EMBL/GenBank/DDBJ whole genome shotgun (WGS) entry which is preliminary data.</text>
</comment>
<name>A0A074LPI9_9BACL</name>
<dbReference type="STRING" id="1157490.EL26_11960"/>
<organism evidence="1 2">
    <name type="scientific">Tumebacillus flagellatus</name>
    <dbReference type="NCBI Taxonomy" id="1157490"/>
    <lineage>
        <taxon>Bacteria</taxon>
        <taxon>Bacillati</taxon>
        <taxon>Bacillota</taxon>
        <taxon>Bacilli</taxon>
        <taxon>Bacillales</taxon>
        <taxon>Alicyclobacillaceae</taxon>
        <taxon>Tumebacillus</taxon>
    </lineage>
</organism>
<protein>
    <recommendedName>
        <fullName evidence="3">ArpU family transcriptional regulator</fullName>
    </recommendedName>
</protein>
<dbReference type="OrthoDB" id="2381982at2"/>
<evidence type="ECO:0000313" key="1">
    <source>
        <dbReference type="EMBL" id="KEO82999.1"/>
    </source>
</evidence>
<dbReference type="NCBIfam" id="TIGR01637">
    <property type="entry name" value="phage_arpU"/>
    <property type="match status" value="1"/>
</dbReference>